<dbReference type="InterPro" id="IPR017560">
    <property type="entry name" value="Cyt_c_biogenesis_CcmI"/>
</dbReference>
<dbReference type="InterPro" id="IPR051263">
    <property type="entry name" value="C-type_cytochrome_biogenesis"/>
</dbReference>
<dbReference type="Pfam" id="PF23892">
    <property type="entry name" value="Ig_CycH"/>
    <property type="match status" value="1"/>
</dbReference>
<dbReference type="GO" id="GO:0005886">
    <property type="term" value="C:plasma membrane"/>
    <property type="evidence" value="ECO:0007669"/>
    <property type="project" value="TreeGrafter"/>
</dbReference>
<proteinExistence type="predicted"/>
<dbReference type="NCBIfam" id="TIGR03142">
    <property type="entry name" value="cytochro_ccmI"/>
    <property type="match status" value="1"/>
</dbReference>
<feature type="transmembrane region" description="Helical" evidence="5">
    <location>
        <begin position="6"/>
        <end position="24"/>
    </location>
</feature>
<evidence type="ECO:0000259" key="6">
    <source>
        <dbReference type="Pfam" id="PF23892"/>
    </source>
</evidence>
<dbReference type="PANTHER" id="PTHR47870">
    <property type="entry name" value="CYTOCHROME C-TYPE BIOGENESIS PROTEIN CCMH"/>
    <property type="match status" value="1"/>
</dbReference>
<accession>A0A1B9QZI3</accession>
<sequence length="406" mass="44898">MTLFWVASVLLILFGCLMIALPAIKQKANNDQILRDELNKALYKDRLSELAVETEEGLVDNEQELVSDLKQSLLDDVPTGSDRNRVSSISPMTFVVPSVLLVIVLSYGVYAKFGSMDKVIEWNEVTNTLPELSKKLMNPDGVTLTDDEMDDLTLGLRSRLHVEPNDATGWLLLGRIALANRDVETAIGAMKRAYRLDTTDTDSQLGFAQALMMSDDEGEQNRARSILNNLVQQDYVDLRVFSLLAFDAFERQDYPAAIKFWGVMQKMIGPEDSRYEMLSRSIESAQNKMGETMTAAGGSVAVTIAISNEVNAAENDALIVSVHNADGSPMPVAAARYPLGSFPRTVVLDDGNSMMPGRNLSDLESYIVRVRIDTDGNVSTREGDWYGESQVAQFGESVDVVIDKRY</sequence>
<organism evidence="8 9">
    <name type="scientific">Vibrio genomosp. F10</name>
    <dbReference type="NCBI Taxonomy" id="723171"/>
    <lineage>
        <taxon>Bacteria</taxon>
        <taxon>Pseudomonadati</taxon>
        <taxon>Pseudomonadota</taxon>
        <taxon>Gammaproteobacteria</taxon>
        <taxon>Vibrionales</taxon>
        <taxon>Vibrionaceae</taxon>
        <taxon>Vibrio</taxon>
    </lineage>
</organism>
<dbReference type="SUPFAM" id="SSF48452">
    <property type="entry name" value="TPR-like"/>
    <property type="match status" value="1"/>
</dbReference>
<protein>
    <submittedName>
        <fullName evidence="8">C-type cytochrome biogenesis protein CcmI</fullName>
    </submittedName>
</protein>
<evidence type="ECO:0000313" key="8">
    <source>
        <dbReference type="EMBL" id="OCH75990.1"/>
    </source>
</evidence>
<evidence type="ECO:0000313" key="9">
    <source>
        <dbReference type="Proteomes" id="UP000093173"/>
    </source>
</evidence>
<dbReference type="Gene3D" id="1.25.40.10">
    <property type="entry name" value="Tetratricopeptide repeat domain"/>
    <property type="match status" value="1"/>
</dbReference>
<evidence type="ECO:0000256" key="2">
    <source>
        <dbReference type="ARBA" id="ARBA00022737"/>
    </source>
</evidence>
<keyword evidence="9" id="KW-1185">Reference proteome</keyword>
<keyword evidence="5" id="KW-0472">Membrane</keyword>
<keyword evidence="5" id="KW-0812">Transmembrane</keyword>
<evidence type="ECO:0000256" key="5">
    <source>
        <dbReference type="SAM" id="Phobius"/>
    </source>
</evidence>
<comment type="caution">
    <text evidence="8">The sequence shown here is derived from an EMBL/GenBank/DDBJ whole genome shotgun (WGS) entry which is preliminary data.</text>
</comment>
<evidence type="ECO:0000259" key="7">
    <source>
        <dbReference type="Pfam" id="PF23914"/>
    </source>
</evidence>
<dbReference type="GO" id="GO:0017004">
    <property type="term" value="P:cytochrome complex assembly"/>
    <property type="evidence" value="ECO:0007669"/>
    <property type="project" value="UniProtKB-KW"/>
</dbReference>
<gene>
    <name evidence="8" type="ORF">A6E14_01620</name>
</gene>
<dbReference type="Pfam" id="PF23914">
    <property type="entry name" value="TPR_CcmH_CycH"/>
    <property type="match status" value="1"/>
</dbReference>
<evidence type="ECO:0000256" key="4">
    <source>
        <dbReference type="ARBA" id="ARBA00022803"/>
    </source>
</evidence>
<dbReference type="InterPro" id="IPR056413">
    <property type="entry name" value="TPR_CcmH_CycH"/>
</dbReference>
<feature type="domain" description="Cytochrome c-type biogenesis protein H TPR" evidence="7">
    <location>
        <begin position="118"/>
        <end position="275"/>
    </location>
</feature>
<keyword evidence="2" id="KW-0677">Repeat</keyword>
<keyword evidence="4" id="KW-0802">TPR repeat</keyword>
<dbReference type="PANTHER" id="PTHR47870:SF1">
    <property type="entry name" value="CYTOCHROME C-TYPE BIOGENESIS PROTEIN CCMH"/>
    <property type="match status" value="1"/>
</dbReference>
<keyword evidence="3" id="KW-0201">Cytochrome c-type biogenesis</keyword>
<dbReference type="EMBL" id="MAJZ01000491">
    <property type="protein sequence ID" value="OCH75990.1"/>
    <property type="molecule type" value="Genomic_DNA"/>
</dbReference>
<dbReference type="Proteomes" id="UP000093173">
    <property type="component" value="Unassembled WGS sequence"/>
</dbReference>
<evidence type="ECO:0000256" key="1">
    <source>
        <dbReference type="ARBA" id="ARBA00004196"/>
    </source>
</evidence>
<name>A0A1B9QZI3_9VIBR</name>
<dbReference type="InterPro" id="IPR056412">
    <property type="entry name" value="Ig_CycH"/>
</dbReference>
<dbReference type="InterPro" id="IPR011990">
    <property type="entry name" value="TPR-like_helical_dom_sf"/>
</dbReference>
<evidence type="ECO:0000256" key="3">
    <source>
        <dbReference type="ARBA" id="ARBA00022748"/>
    </source>
</evidence>
<feature type="domain" description="Cytochrome c-type biogenesis protein H Ig-like" evidence="6">
    <location>
        <begin position="301"/>
        <end position="403"/>
    </location>
</feature>
<dbReference type="RefSeq" id="WP_017038080.1">
    <property type="nucleotide sequence ID" value="NZ_JBNGCH010000491.1"/>
</dbReference>
<comment type="subcellular location">
    <subcellularLocation>
        <location evidence="1">Cell envelope</location>
    </subcellularLocation>
</comment>
<feature type="transmembrane region" description="Helical" evidence="5">
    <location>
        <begin position="92"/>
        <end position="110"/>
    </location>
</feature>
<reference evidence="9" key="1">
    <citation type="submission" date="2016-06" db="EMBL/GenBank/DDBJ databases">
        <authorList>
            <person name="Hehemann J.-H."/>
            <person name="Arevalo P."/>
            <person name="Datta M.S."/>
            <person name="Polz M.F."/>
        </authorList>
    </citation>
    <scope>NUCLEOTIDE SEQUENCE [LARGE SCALE GENOMIC DNA]</scope>
    <source>
        <strain evidence="9">9CSC122</strain>
    </source>
</reference>
<dbReference type="AlphaFoldDB" id="A0A1B9QZI3"/>
<keyword evidence="5" id="KW-1133">Transmembrane helix</keyword>
<dbReference type="GO" id="GO:0030313">
    <property type="term" value="C:cell envelope"/>
    <property type="evidence" value="ECO:0007669"/>
    <property type="project" value="UniProtKB-SubCell"/>
</dbReference>